<reference evidence="2" key="1">
    <citation type="submission" date="2016-10" db="EMBL/GenBank/DDBJ databases">
        <authorList>
            <person name="Varghese N."/>
        </authorList>
    </citation>
    <scope>NUCLEOTIDE SEQUENCE [LARGE SCALE GENOMIC DNA]</scope>
    <source>
        <strain evidence="2">KPR-7A</strain>
    </source>
</reference>
<protein>
    <recommendedName>
        <fullName evidence="3">Lipoprotein</fullName>
    </recommendedName>
</protein>
<evidence type="ECO:0008006" key="3">
    <source>
        <dbReference type="Google" id="ProtNLM"/>
    </source>
</evidence>
<accession>A0A1G6VCY3</accession>
<dbReference type="AlphaFoldDB" id="A0A1G6VCY3"/>
<dbReference type="PROSITE" id="PS51257">
    <property type="entry name" value="PROKAR_LIPOPROTEIN"/>
    <property type="match status" value="1"/>
</dbReference>
<evidence type="ECO:0000313" key="1">
    <source>
        <dbReference type="EMBL" id="SDD51462.1"/>
    </source>
</evidence>
<name>A0A1G6VCY3_9BACI</name>
<dbReference type="Proteomes" id="UP000183507">
    <property type="component" value="Unassembled WGS sequence"/>
</dbReference>
<sequence>MKKVQCFIVAIILFLIAGCAKMDVTKIEKELGDFEKKMNLQPYSDHGLSYEKRETLEDMQFLDIVITGNESFHSLSHNEKVKVLTDWKKEFDNQTSISSFDCGDYTCNFSFGSVLIKDKSDTYSFSYHTADPAIMKNDERFERIKSTEEEASETFYRELNQRMDWFVLSLYNFKLRGYPISYEEPYQKKKHFTRYHGEIEDHSNKIYELMVQTKQENLIETAKRIQNYTLQYKEIYMKTPNKTREDKKQLDAITYEIAKELHVISKAFPNPNMIDEEVKEFKDILTKRI</sequence>
<organism evidence="1 2">
    <name type="scientific">Bacillus wiedmannii</name>
    <dbReference type="NCBI Taxonomy" id="1890302"/>
    <lineage>
        <taxon>Bacteria</taxon>
        <taxon>Bacillati</taxon>
        <taxon>Bacillota</taxon>
        <taxon>Bacilli</taxon>
        <taxon>Bacillales</taxon>
        <taxon>Bacillaceae</taxon>
        <taxon>Bacillus</taxon>
        <taxon>Bacillus cereus group</taxon>
    </lineage>
</organism>
<gene>
    <name evidence="1" type="ORF">SAMN04487767_106289</name>
</gene>
<dbReference type="EMBL" id="FMZR01000006">
    <property type="protein sequence ID" value="SDD51462.1"/>
    <property type="molecule type" value="Genomic_DNA"/>
</dbReference>
<evidence type="ECO:0000313" key="2">
    <source>
        <dbReference type="Proteomes" id="UP000183507"/>
    </source>
</evidence>
<proteinExistence type="predicted"/>
<dbReference type="RefSeq" id="WP_074651327.1">
    <property type="nucleotide sequence ID" value="NZ_FMZR01000006.1"/>
</dbReference>